<evidence type="ECO:0000313" key="2">
    <source>
        <dbReference type="EMBL" id="MBB5176475.1"/>
    </source>
</evidence>
<feature type="transmembrane region" description="Helical" evidence="1">
    <location>
        <begin position="5"/>
        <end position="21"/>
    </location>
</feature>
<evidence type="ECO:0000313" key="3">
    <source>
        <dbReference type="Proteomes" id="UP000579136"/>
    </source>
</evidence>
<gene>
    <name evidence="2" type="ORF">HNQ45_001363</name>
</gene>
<accession>A0A9Q2D101</accession>
<evidence type="ECO:0000256" key="1">
    <source>
        <dbReference type="SAM" id="Phobius"/>
    </source>
</evidence>
<keyword evidence="1" id="KW-0812">Transmembrane</keyword>
<comment type="caution">
    <text evidence="2">The sequence shown here is derived from an EMBL/GenBank/DDBJ whole genome shotgun (WGS) entry which is preliminary data.</text>
</comment>
<keyword evidence="1" id="KW-1133">Transmembrane helix</keyword>
<keyword evidence="1" id="KW-0472">Membrane</keyword>
<sequence>MYLLILSFIIPITGIFLPIIMGNDYGWILTILIVVLGLLFSWTSFRERKDKWAIGALLLNIAAVIYAAIVTTQFFMS</sequence>
<reference evidence="2 3" key="1">
    <citation type="submission" date="2020-08" db="EMBL/GenBank/DDBJ databases">
        <title>Genomic Encyclopedia of Type Strains, Phase IV (KMG-IV): sequencing the most valuable type-strain genomes for metagenomic binning, comparative biology and taxonomic classification.</title>
        <authorList>
            <person name="Goeker M."/>
        </authorList>
    </citation>
    <scope>NUCLEOTIDE SEQUENCE [LARGE SCALE GENOMIC DNA]</scope>
    <source>
        <strain evidence="2 3">DSM 19163</strain>
    </source>
</reference>
<feature type="transmembrane region" description="Helical" evidence="1">
    <location>
        <begin position="52"/>
        <end position="76"/>
    </location>
</feature>
<organism evidence="2 3">
    <name type="scientific">Nosocomiicoccus ampullae</name>
    <dbReference type="NCBI Taxonomy" id="489910"/>
    <lineage>
        <taxon>Bacteria</taxon>
        <taxon>Bacillati</taxon>
        <taxon>Bacillota</taxon>
        <taxon>Bacilli</taxon>
        <taxon>Bacillales</taxon>
        <taxon>Staphylococcaceae</taxon>
        <taxon>Nosocomiicoccus</taxon>
    </lineage>
</organism>
<dbReference type="EMBL" id="JACHHF010000008">
    <property type="protein sequence ID" value="MBB5176475.1"/>
    <property type="molecule type" value="Genomic_DNA"/>
</dbReference>
<keyword evidence="3" id="KW-1185">Reference proteome</keyword>
<feature type="transmembrane region" description="Helical" evidence="1">
    <location>
        <begin position="27"/>
        <end position="45"/>
    </location>
</feature>
<dbReference type="RefSeq" id="WP_183675044.1">
    <property type="nucleotide sequence ID" value="NZ_CBCRYX010000009.1"/>
</dbReference>
<dbReference type="AlphaFoldDB" id="A0A9Q2D101"/>
<name>A0A9Q2D101_9STAP</name>
<dbReference type="Proteomes" id="UP000579136">
    <property type="component" value="Unassembled WGS sequence"/>
</dbReference>
<proteinExistence type="predicted"/>
<protein>
    <submittedName>
        <fullName evidence="2">Uncharacterized protein</fullName>
    </submittedName>
</protein>